<protein>
    <recommendedName>
        <fullName evidence="3">Lipoprotein</fullName>
    </recommendedName>
</protein>
<dbReference type="EMBL" id="JH651384">
    <property type="protein sequence ID" value="EIJ36782.1"/>
    <property type="molecule type" value="Genomic_DNA"/>
</dbReference>
<name>A0A656HKM3_THINJ</name>
<dbReference type="OrthoDB" id="7593840at2"/>
<evidence type="ECO:0000313" key="2">
    <source>
        <dbReference type="Proteomes" id="UP000005317"/>
    </source>
</evidence>
<dbReference type="AlphaFoldDB" id="A0A656HKM3"/>
<dbReference type="Proteomes" id="UP000005317">
    <property type="component" value="Unassembled WGS sequence"/>
</dbReference>
<accession>A0A656HKM3</accession>
<evidence type="ECO:0000313" key="1">
    <source>
        <dbReference type="EMBL" id="EIJ36782.1"/>
    </source>
</evidence>
<sequence length="253" mass="27238" precursor="true">MRESSLVQGLTILPLLPFISTVSAETETFSDLKPGGVSVEWYQHELDMKVTGIETNVPGITDELVSSVKGQLKSTDDAELINLKLDYQLRPYLNVYGAVGKITGSSRVDFSGLGVGISDLVVDNKGTAYTAGAILAGQYGRLLPSLHFTHSQINLDGNSEDITINALIPAVGWQTDYGILSTSLVYQAIDAAYSGNVAAPIVGEVPVTVKTENNDDVQIMAGWATRLAEDLYLNANVGLNGQKQFQLQVNKRF</sequence>
<reference evidence="2" key="1">
    <citation type="journal article" date="2011" name="Stand. Genomic Sci.">
        <title>Genome sequence of the filamentous, gliding Thiothrix nivea neotype strain (JP2(T)).</title>
        <authorList>
            <person name="Lapidus A."/>
            <person name="Nolan M."/>
            <person name="Lucas S."/>
            <person name="Glavina Del Rio T."/>
            <person name="Tice H."/>
            <person name="Cheng J.F."/>
            <person name="Tapia R."/>
            <person name="Han C."/>
            <person name="Goodwin L."/>
            <person name="Pitluck S."/>
            <person name="Liolios K."/>
            <person name="Pagani I."/>
            <person name="Ivanova N."/>
            <person name="Huntemann M."/>
            <person name="Mavromatis K."/>
            <person name="Mikhailova N."/>
            <person name="Pati A."/>
            <person name="Chen A."/>
            <person name="Palaniappan K."/>
            <person name="Land M."/>
            <person name="Brambilla E.M."/>
            <person name="Rohde M."/>
            <person name="Abt B."/>
            <person name="Verbarg S."/>
            <person name="Goker M."/>
            <person name="Bristow J."/>
            <person name="Eisen J.A."/>
            <person name="Markowitz V."/>
            <person name="Hugenholtz P."/>
            <person name="Kyrpides N.C."/>
            <person name="Klenk H.P."/>
            <person name="Woyke T."/>
        </authorList>
    </citation>
    <scope>NUCLEOTIDE SEQUENCE [LARGE SCALE GENOMIC DNA]</scope>
    <source>
        <strain evidence="2">ATCC 35100 / DSM 5205 / JP2</strain>
    </source>
</reference>
<proteinExistence type="predicted"/>
<keyword evidence="2" id="KW-1185">Reference proteome</keyword>
<gene>
    <name evidence="1" type="ORF">Thini_4300</name>
</gene>
<dbReference type="RefSeq" id="WP_002710650.1">
    <property type="nucleotide sequence ID" value="NZ_JH651384.1"/>
</dbReference>
<organism evidence="1 2">
    <name type="scientific">Thiothrix nivea (strain ATCC 35100 / DSM 5205 / JP2)</name>
    <dbReference type="NCBI Taxonomy" id="870187"/>
    <lineage>
        <taxon>Bacteria</taxon>
        <taxon>Pseudomonadati</taxon>
        <taxon>Pseudomonadota</taxon>
        <taxon>Gammaproteobacteria</taxon>
        <taxon>Thiotrichales</taxon>
        <taxon>Thiotrichaceae</taxon>
        <taxon>Thiothrix</taxon>
    </lineage>
</organism>
<evidence type="ECO:0008006" key="3">
    <source>
        <dbReference type="Google" id="ProtNLM"/>
    </source>
</evidence>